<comment type="pathway">
    <text evidence="13">Phospholipid metabolism; phosphatidylethanolamine biosynthesis.</text>
</comment>
<keyword evidence="12" id="KW-0670">Pyruvate</keyword>
<keyword evidence="5" id="KW-0210">Decarboxylase</keyword>
<accession>A0A381W3G8</accession>
<keyword evidence="10" id="KW-0456">Lyase</keyword>
<protein>
    <recommendedName>
        <fullName evidence="3">phosphatidylserine decarboxylase</fullName>
        <ecNumber evidence="3">4.1.1.65</ecNumber>
    </recommendedName>
</protein>
<dbReference type="AlphaFoldDB" id="A0A381W3G8"/>
<dbReference type="PANTHER" id="PTHR10067:SF17">
    <property type="entry name" value="PHOSPHATIDYLSERINE DECARBOXYLASE PROENZYME 2"/>
    <property type="match status" value="1"/>
</dbReference>
<keyword evidence="4" id="KW-0444">Lipid biosynthesis</keyword>
<dbReference type="NCBIfam" id="TIGR00163">
    <property type="entry name" value="PS_decarb"/>
    <property type="match status" value="1"/>
</dbReference>
<keyword evidence="8" id="KW-0865">Zymogen</keyword>
<evidence type="ECO:0000256" key="5">
    <source>
        <dbReference type="ARBA" id="ARBA00022793"/>
    </source>
</evidence>
<evidence type="ECO:0000256" key="2">
    <source>
        <dbReference type="ARBA" id="ARBA00005189"/>
    </source>
</evidence>
<evidence type="ECO:0000256" key="10">
    <source>
        <dbReference type="ARBA" id="ARBA00023239"/>
    </source>
</evidence>
<name>A0A381W3G8_9ZZZZ</name>
<evidence type="ECO:0000256" key="4">
    <source>
        <dbReference type="ARBA" id="ARBA00022516"/>
    </source>
</evidence>
<dbReference type="InterPro" id="IPR033177">
    <property type="entry name" value="PSD-B"/>
</dbReference>
<dbReference type="EMBL" id="UINC01010553">
    <property type="protein sequence ID" value="SVA46901.1"/>
    <property type="molecule type" value="Genomic_DNA"/>
</dbReference>
<dbReference type="GO" id="GO:0006646">
    <property type="term" value="P:phosphatidylethanolamine biosynthetic process"/>
    <property type="evidence" value="ECO:0007669"/>
    <property type="project" value="UniProtKB-UniPathway"/>
</dbReference>
<proteinExistence type="inferred from homology"/>
<dbReference type="Pfam" id="PF02666">
    <property type="entry name" value="PS_Dcarbxylase"/>
    <property type="match status" value="1"/>
</dbReference>
<keyword evidence="11" id="KW-1208">Phospholipid metabolism</keyword>
<evidence type="ECO:0000256" key="13">
    <source>
        <dbReference type="ARBA" id="ARBA00024326"/>
    </source>
</evidence>
<evidence type="ECO:0000256" key="6">
    <source>
        <dbReference type="ARBA" id="ARBA00023098"/>
    </source>
</evidence>
<evidence type="ECO:0000313" key="14">
    <source>
        <dbReference type="EMBL" id="SVA46901.1"/>
    </source>
</evidence>
<evidence type="ECO:0000256" key="11">
    <source>
        <dbReference type="ARBA" id="ARBA00023264"/>
    </source>
</evidence>
<evidence type="ECO:0000256" key="8">
    <source>
        <dbReference type="ARBA" id="ARBA00023145"/>
    </source>
</evidence>
<reference evidence="14" key="1">
    <citation type="submission" date="2018-05" db="EMBL/GenBank/DDBJ databases">
        <authorList>
            <person name="Lanie J.A."/>
            <person name="Ng W.-L."/>
            <person name="Kazmierczak K.M."/>
            <person name="Andrzejewski T.M."/>
            <person name="Davidsen T.M."/>
            <person name="Wayne K.J."/>
            <person name="Tettelin H."/>
            <person name="Glass J.I."/>
            <person name="Rusch D."/>
            <person name="Podicherti R."/>
            <person name="Tsui H.-C.T."/>
            <person name="Winkler M.E."/>
        </authorList>
    </citation>
    <scope>NUCLEOTIDE SEQUENCE</scope>
</reference>
<evidence type="ECO:0000256" key="3">
    <source>
        <dbReference type="ARBA" id="ARBA00012243"/>
    </source>
</evidence>
<dbReference type="InterPro" id="IPR033179">
    <property type="entry name" value="PSD_type2_pro"/>
</dbReference>
<keyword evidence="7" id="KW-0472">Membrane</keyword>
<comment type="cofactor">
    <cofactor evidence="1">
        <name>pyruvate</name>
        <dbReference type="ChEBI" id="CHEBI:15361"/>
    </cofactor>
</comment>
<evidence type="ECO:0000256" key="12">
    <source>
        <dbReference type="ARBA" id="ARBA00023317"/>
    </source>
</evidence>
<keyword evidence="6" id="KW-0443">Lipid metabolism</keyword>
<organism evidence="14">
    <name type="scientific">marine metagenome</name>
    <dbReference type="NCBI Taxonomy" id="408172"/>
    <lineage>
        <taxon>unclassified sequences</taxon>
        <taxon>metagenomes</taxon>
        <taxon>ecological metagenomes</taxon>
    </lineage>
</organism>
<dbReference type="UniPathway" id="UPA00558"/>
<gene>
    <name evidence="14" type="ORF">METZ01_LOCUS99755</name>
</gene>
<comment type="pathway">
    <text evidence="2">Lipid metabolism.</text>
</comment>
<keyword evidence="9" id="KW-0594">Phospholipid biosynthesis</keyword>
<evidence type="ECO:0000256" key="9">
    <source>
        <dbReference type="ARBA" id="ARBA00023209"/>
    </source>
</evidence>
<dbReference type="PANTHER" id="PTHR10067">
    <property type="entry name" value="PHOSPHATIDYLSERINE DECARBOXYLASE"/>
    <property type="match status" value="1"/>
</dbReference>
<evidence type="ECO:0000256" key="7">
    <source>
        <dbReference type="ARBA" id="ARBA00023136"/>
    </source>
</evidence>
<dbReference type="InterPro" id="IPR003817">
    <property type="entry name" value="PS_Dcarbxylase"/>
</dbReference>
<evidence type="ECO:0000256" key="1">
    <source>
        <dbReference type="ARBA" id="ARBA00001928"/>
    </source>
</evidence>
<dbReference type="HAMAP" id="MF_00663">
    <property type="entry name" value="PS_decarb_PSD_B_type2"/>
    <property type="match status" value="1"/>
</dbReference>
<dbReference type="GO" id="GO:0004609">
    <property type="term" value="F:phosphatidylserine decarboxylase activity"/>
    <property type="evidence" value="ECO:0007669"/>
    <property type="project" value="UniProtKB-EC"/>
</dbReference>
<sequence length="308" mass="34790">MSVEDNLANGEIRYIDRRDGEVKTETIYGERPLRWVYGNPLGRLAQWLLVRRWIFSMWYGRRMDVVSSRVRIRPFIEQYGLDESEFDELVDEYNSFNEFFFRKLKPGARPVDPDTDSVVFPADGRHLAFADITTETSFFVKGQSFDLARFLGATGLANRYEGGSMLLSRLCPVDYHRFHFPCSGQAGIPRFINGWLYSVNPIALITRPSILWENKRVVTPIESPALGQVQFVEIGATMVGSIRQTYMPGETVAKGEEKGYFAFGGSSVAVLFEKGRVKFDADLLENTANGIETYARIGESMGQAIGQG</sequence>
<dbReference type="EC" id="4.1.1.65" evidence="3"/>